<dbReference type="InterPro" id="IPR005119">
    <property type="entry name" value="LysR_subst-bd"/>
</dbReference>
<sequence>MELRHLRYFVAVAEELHFHRAAERLHISQPPLSQQIRALETELGVQLLERNRRSVALTAAGAVFLSEVREILAAVDAAAESARSVARGEAGRLALGFVGSAMHGALPGVLRAHRRAFPQVELVLTELPTAGQLEALRAGRIDVGVIRPPVREPGLALESIHTEPFVVALPEEHGLAARREVALADLVGEPFVLLARREAPGLHESLEQAMADAGGVPRVVQEAREMQTVVGLVAAGLGVSLVPASVGADQHRGVAFRPVAGSAPTVELALAWRPDDRSPVLAAFLATAREEAAV</sequence>
<protein>
    <submittedName>
        <fullName evidence="6">Transcriptional regulator, LysR family</fullName>
    </submittedName>
</protein>
<dbReference type="GO" id="GO:0032993">
    <property type="term" value="C:protein-DNA complex"/>
    <property type="evidence" value="ECO:0007669"/>
    <property type="project" value="TreeGrafter"/>
</dbReference>
<dbReference type="Pfam" id="PF00126">
    <property type="entry name" value="HTH_1"/>
    <property type="match status" value="1"/>
</dbReference>
<organism evidence="6">
    <name type="scientific">uncultured Solirubrobacteraceae bacterium</name>
    <dbReference type="NCBI Taxonomy" id="1162706"/>
    <lineage>
        <taxon>Bacteria</taxon>
        <taxon>Bacillati</taxon>
        <taxon>Actinomycetota</taxon>
        <taxon>Thermoleophilia</taxon>
        <taxon>Solirubrobacterales</taxon>
        <taxon>Solirubrobacteraceae</taxon>
        <taxon>environmental samples</taxon>
    </lineage>
</organism>
<dbReference type="Gene3D" id="3.40.190.10">
    <property type="entry name" value="Periplasmic binding protein-like II"/>
    <property type="match status" value="2"/>
</dbReference>
<dbReference type="AlphaFoldDB" id="A0A6J4RQW4"/>
<dbReference type="SUPFAM" id="SSF46785">
    <property type="entry name" value="Winged helix' DNA-binding domain"/>
    <property type="match status" value="1"/>
</dbReference>
<evidence type="ECO:0000256" key="1">
    <source>
        <dbReference type="ARBA" id="ARBA00009437"/>
    </source>
</evidence>
<dbReference type="GO" id="GO:0003700">
    <property type="term" value="F:DNA-binding transcription factor activity"/>
    <property type="evidence" value="ECO:0007669"/>
    <property type="project" value="InterPro"/>
</dbReference>
<keyword evidence="2" id="KW-0805">Transcription regulation</keyword>
<dbReference type="FunFam" id="1.10.10.10:FF:000001">
    <property type="entry name" value="LysR family transcriptional regulator"/>
    <property type="match status" value="1"/>
</dbReference>
<dbReference type="PANTHER" id="PTHR30346:SF0">
    <property type="entry name" value="HCA OPERON TRANSCRIPTIONAL ACTIVATOR HCAR"/>
    <property type="match status" value="1"/>
</dbReference>
<dbReference type="Pfam" id="PF03466">
    <property type="entry name" value="LysR_substrate"/>
    <property type="match status" value="1"/>
</dbReference>
<reference evidence="6" key="1">
    <citation type="submission" date="2020-02" db="EMBL/GenBank/DDBJ databases">
        <authorList>
            <person name="Meier V. D."/>
        </authorList>
    </citation>
    <scope>NUCLEOTIDE SEQUENCE</scope>
    <source>
        <strain evidence="6">AVDCRST_MAG53</strain>
    </source>
</reference>
<evidence type="ECO:0000256" key="4">
    <source>
        <dbReference type="ARBA" id="ARBA00023163"/>
    </source>
</evidence>
<dbReference type="Gene3D" id="1.10.10.10">
    <property type="entry name" value="Winged helix-like DNA-binding domain superfamily/Winged helix DNA-binding domain"/>
    <property type="match status" value="1"/>
</dbReference>
<evidence type="ECO:0000256" key="2">
    <source>
        <dbReference type="ARBA" id="ARBA00023015"/>
    </source>
</evidence>
<dbReference type="InterPro" id="IPR036388">
    <property type="entry name" value="WH-like_DNA-bd_sf"/>
</dbReference>
<accession>A0A6J4RQW4</accession>
<dbReference type="PROSITE" id="PS50931">
    <property type="entry name" value="HTH_LYSR"/>
    <property type="match status" value="1"/>
</dbReference>
<dbReference type="PRINTS" id="PR00039">
    <property type="entry name" value="HTHLYSR"/>
</dbReference>
<gene>
    <name evidence="6" type="ORF">AVDCRST_MAG53-225</name>
</gene>
<evidence type="ECO:0000256" key="3">
    <source>
        <dbReference type="ARBA" id="ARBA00023125"/>
    </source>
</evidence>
<evidence type="ECO:0000313" key="6">
    <source>
        <dbReference type="EMBL" id="CAA9475619.1"/>
    </source>
</evidence>
<feature type="domain" description="HTH lysR-type" evidence="5">
    <location>
        <begin position="1"/>
        <end position="58"/>
    </location>
</feature>
<dbReference type="CDD" id="cd08414">
    <property type="entry name" value="PBP2_LTTR_aromatics_like"/>
    <property type="match status" value="1"/>
</dbReference>
<dbReference type="InterPro" id="IPR000847">
    <property type="entry name" value="LysR_HTH_N"/>
</dbReference>
<dbReference type="PANTHER" id="PTHR30346">
    <property type="entry name" value="TRANSCRIPTIONAL DUAL REGULATOR HCAR-RELATED"/>
    <property type="match status" value="1"/>
</dbReference>
<comment type="similarity">
    <text evidence="1">Belongs to the LysR transcriptional regulatory family.</text>
</comment>
<dbReference type="EMBL" id="CADCVR010000011">
    <property type="protein sequence ID" value="CAA9475619.1"/>
    <property type="molecule type" value="Genomic_DNA"/>
</dbReference>
<proteinExistence type="inferred from homology"/>
<keyword evidence="4" id="KW-0804">Transcription</keyword>
<keyword evidence="3" id="KW-0238">DNA-binding</keyword>
<dbReference type="SUPFAM" id="SSF53850">
    <property type="entry name" value="Periplasmic binding protein-like II"/>
    <property type="match status" value="1"/>
</dbReference>
<dbReference type="InterPro" id="IPR036390">
    <property type="entry name" value="WH_DNA-bd_sf"/>
</dbReference>
<name>A0A6J4RQW4_9ACTN</name>
<evidence type="ECO:0000259" key="5">
    <source>
        <dbReference type="PROSITE" id="PS50931"/>
    </source>
</evidence>
<dbReference type="GO" id="GO:0003677">
    <property type="term" value="F:DNA binding"/>
    <property type="evidence" value="ECO:0007669"/>
    <property type="project" value="UniProtKB-KW"/>
</dbReference>